<protein>
    <submittedName>
        <fullName evidence="2">Uncharacterized protein</fullName>
    </submittedName>
</protein>
<reference evidence="2" key="4">
    <citation type="submission" date="2019-03" db="UniProtKB">
        <authorList>
            <consortium name="EnsemblPlants"/>
        </authorList>
    </citation>
    <scope>IDENTIFICATION</scope>
</reference>
<evidence type="ECO:0000313" key="3">
    <source>
        <dbReference type="Proteomes" id="UP000015105"/>
    </source>
</evidence>
<reference evidence="3" key="2">
    <citation type="journal article" date="2017" name="Nat. Plants">
        <title>The Aegilops tauschii genome reveals multiple impacts of transposons.</title>
        <authorList>
            <person name="Zhao G."/>
            <person name="Zou C."/>
            <person name="Li K."/>
            <person name="Wang K."/>
            <person name="Li T."/>
            <person name="Gao L."/>
            <person name="Zhang X."/>
            <person name="Wang H."/>
            <person name="Yang Z."/>
            <person name="Liu X."/>
            <person name="Jiang W."/>
            <person name="Mao L."/>
            <person name="Kong X."/>
            <person name="Jiao Y."/>
            <person name="Jia J."/>
        </authorList>
    </citation>
    <scope>NUCLEOTIDE SEQUENCE [LARGE SCALE GENOMIC DNA]</scope>
    <source>
        <strain evidence="3">cv. AL8/78</strain>
    </source>
</reference>
<dbReference type="EnsemblPlants" id="AET1Gv20864400.27">
    <property type="protein sequence ID" value="AET1Gv20864400.27"/>
    <property type="gene ID" value="AET1Gv20864400"/>
</dbReference>
<proteinExistence type="predicted"/>
<sequence length="168" mass="18127">MTPQTSHDESRRTAMASSSSPAAPLLVPWREDQDRDDAAARSDGGSPREQGVMQSWAEAMLLCCGDAERLWRRVVLRKWLNVGAGSGDSDFSADEAEAEAEADDEEPGHQGPPISISSSVIPSPISCERAALLRSAGSEIGGFLVWGLECRQPHCEFATQIASRWMIG</sequence>
<reference evidence="3" key="1">
    <citation type="journal article" date="2014" name="Science">
        <title>Ancient hybridizations among the ancestral genomes of bread wheat.</title>
        <authorList>
            <consortium name="International Wheat Genome Sequencing Consortium,"/>
            <person name="Marcussen T."/>
            <person name="Sandve S.R."/>
            <person name="Heier L."/>
            <person name="Spannagl M."/>
            <person name="Pfeifer M."/>
            <person name="Jakobsen K.S."/>
            <person name="Wulff B.B."/>
            <person name="Steuernagel B."/>
            <person name="Mayer K.F."/>
            <person name="Olsen O.A."/>
        </authorList>
    </citation>
    <scope>NUCLEOTIDE SEQUENCE [LARGE SCALE GENOMIC DNA]</scope>
    <source>
        <strain evidence="3">cv. AL8/78</strain>
    </source>
</reference>
<organism evidence="2 3">
    <name type="scientific">Aegilops tauschii subsp. strangulata</name>
    <name type="common">Goatgrass</name>
    <dbReference type="NCBI Taxonomy" id="200361"/>
    <lineage>
        <taxon>Eukaryota</taxon>
        <taxon>Viridiplantae</taxon>
        <taxon>Streptophyta</taxon>
        <taxon>Embryophyta</taxon>
        <taxon>Tracheophyta</taxon>
        <taxon>Spermatophyta</taxon>
        <taxon>Magnoliopsida</taxon>
        <taxon>Liliopsida</taxon>
        <taxon>Poales</taxon>
        <taxon>Poaceae</taxon>
        <taxon>BOP clade</taxon>
        <taxon>Pooideae</taxon>
        <taxon>Triticodae</taxon>
        <taxon>Triticeae</taxon>
        <taxon>Triticinae</taxon>
        <taxon>Aegilops</taxon>
    </lineage>
</organism>
<name>A0A452ZNW3_AEGTS</name>
<dbReference type="Proteomes" id="UP000015105">
    <property type="component" value="Chromosome 1D"/>
</dbReference>
<dbReference type="AlphaFoldDB" id="A0A452ZNW3"/>
<evidence type="ECO:0000313" key="2">
    <source>
        <dbReference type="EnsemblPlants" id="AET1Gv20864400.27"/>
    </source>
</evidence>
<feature type="region of interest" description="Disordered" evidence="1">
    <location>
        <begin position="84"/>
        <end position="120"/>
    </location>
</feature>
<feature type="compositionally biased region" description="Basic and acidic residues" evidence="1">
    <location>
        <begin position="29"/>
        <end position="40"/>
    </location>
</feature>
<evidence type="ECO:0000256" key="1">
    <source>
        <dbReference type="SAM" id="MobiDB-lite"/>
    </source>
</evidence>
<dbReference type="Gramene" id="AET1Gv20864400.27">
    <property type="protein sequence ID" value="AET1Gv20864400.27"/>
    <property type="gene ID" value="AET1Gv20864400"/>
</dbReference>
<feature type="region of interest" description="Disordered" evidence="1">
    <location>
        <begin position="1"/>
        <end position="50"/>
    </location>
</feature>
<reference evidence="2" key="3">
    <citation type="journal article" date="2017" name="Nature">
        <title>Genome sequence of the progenitor of the wheat D genome Aegilops tauschii.</title>
        <authorList>
            <person name="Luo M.C."/>
            <person name="Gu Y.Q."/>
            <person name="Puiu D."/>
            <person name="Wang H."/>
            <person name="Twardziok S.O."/>
            <person name="Deal K.R."/>
            <person name="Huo N."/>
            <person name="Zhu T."/>
            <person name="Wang L."/>
            <person name="Wang Y."/>
            <person name="McGuire P.E."/>
            <person name="Liu S."/>
            <person name="Long H."/>
            <person name="Ramasamy R.K."/>
            <person name="Rodriguez J.C."/>
            <person name="Van S.L."/>
            <person name="Yuan L."/>
            <person name="Wang Z."/>
            <person name="Xia Z."/>
            <person name="Xiao L."/>
            <person name="Anderson O.D."/>
            <person name="Ouyang S."/>
            <person name="Liang Y."/>
            <person name="Zimin A.V."/>
            <person name="Pertea G."/>
            <person name="Qi P."/>
            <person name="Bennetzen J.L."/>
            <person name="Dai X."/>
            <person name="Dawson M.W."/>
            <person name="Muller H.G."/>
            <person name="Kugler K."/>
            <person name="Rivarola-Duarte L."/>
            <person name="Spannagl M."/>
            <person name="Mayer K.F.X."/>
            <person name="Lu F.H."/>
            <person name="Bevan M.W."/>
            <person name="Leroy P."/>
            <person name="Li P."/>
            <person name="You F.M."/>
            <person name="Sun Q."/>
            <person name="Liu Z."/>
            <person name="Lyons E."/>
            <person name="Wicker T."/>
            <person name="Salzberg S.L."/>
            <person name="Devos K.M."/>
            <person name="Dvorak J."/>
        </authorList>
    </citation>
    <scope>NUCLEOTIDE SEQUENCE [LARGE SCALE GENOMIC DNA]</scope>
    <source>
        <strain evidence="2">cv. AL8/78</strain>
    </source>
</reference>
<reference evidence="2" key="5">
    <citation type="journal article" date="2021" name="G3 (Bethesda)">
        <title>Aegilops tauschii genome assembly Aet v5.0 features greater sequence contiguity and improved annotation.</title>
        <authorList>
            <person name="Wang L."/>
            <person name="Zhu T."/>
            <person name="Rodriguez J.C."/>
            <person name="Deal K.R."/>
            <person name="Dubcovsky J."/>
            <person name="McGuire P.E."/>
            <person name="Lux T."/>
            <person name="Spannagl M."/>
            <person name="Mayer K.F.X."/>
            <person name="Baldrich P."/>
            <person name="Meyers B.C."/>
            <person name="Huo N."/>
            <person name="Gu Y.Q."/>
            <person name="Zhou H."/>
            <person name="Devos K.M."/>
            <person name="Bennetzen J.L."/>
            <person name="Unver T."/>
            <person name="Budak H."/>
            <person name="Gulick P.J."/>
            <person name="Galiba G."/>
            <person name="Kalapos B."/>
            <person name="Nelson D.R."/>
            <person name="Li P."/>
            <person name="You F.M."/>
            <person name="Luo M.C."/>
            <person name="Dvorak J."/>
        </authorList>
    </citation>
    <scope>NUCLEOTIDE SEQUENCE [LARGE SCALE GENOMIC DNA]</scope>
    <source>
        <strain evidence="2">cv. AL8/78</strain>
    </source>
</reference>
<keyword evidence="3" id="KW-1185">Reference proteome</keyword>
<accession>A0A452ZNW3</accession>
<feature type="compositionally biased region" description="Acidic residues" evidence="1">
    <location>
        <begin position="91"/>
        <end position="106"/>
    </location>
</feature>
<feature type="compositionally biased region" description="Low complexity" evidence="1">
    <location>
        <begin position="14"/>
        <end position="24"/>
    </location>
</feature>
<feature type="compositionally biased region" description="Basic and acidic residues" evidence="1">
    <location>
        <begin position="1"/>
        <end position="12"/>
    </location>
</feature>